<comment type="caution">
    <text evidence="1">The sequence shown here is derived from an EMBL/GenBank/DDBJ whole genome shotgun (WGS) entry which is preliminary data.</text>
</comment>
<dbReference type="GeneID" id="92804113"/>
<reference evidence="1 2" key="1">
    <citation type="submission" date="2015-09" db="EMBL/GenBank/DDBJ databases">
        <title>Bacillus cereus food isolates.</title>
        <authorList>
            <person name="Boekhorst J."/>
        </authorList>
    </citation>
    <scope>NUCLEOTIDE SEQUENCE [LARGE SCALE GENOMIC DNA]</scope>
    <source>
        <strain evidence="1 2">B4088</strain>
    </source>
</reference>
<dbReference type="AlphaFoldDB" id="A0A164RFL8"/>
<protein>
    <submittedName>
        <fullName evidence="1">Uncharacterized protein</fullName>
    </submittedName>
</protein>
<dbReference type="PATRIC" id="fig|1396.535.peg.5337"/>
<dbReference type="RefSeq" id="WP_011167258.1">
    <property type="nucleotide sequence ID" value="NZ_AP022858.1"/>
</dbReference>
<name>A0A164RFL8_BACCE</name>
<evidence type="ECO:0000313" key="1">
    <source>
        <dbReference type="EMBL" id="KZD74440.1"/>
    </source>
</evidence>
<dbReference type="Proteomes" id="UP000076482">
    <property type="component" value="Unassembled WGS sequence"/>
</dbReference>
<accession>A0A164RFL8</accession>
<dbReference type="EMBL" id="LJKE01000007">
    <property type="protein sequence ID" value="KZD74440.1"/>
    <property type="molecule type" value="Genomic_DNA"/>
</dbReference>
<organism evidence="1 2">
    <name type="scientific">Bacillus cereus</name>
    <dbReference type="NCBI Taxonomy" id="1396"/>
    <lineage>
        <taxon>Bacteria</taxon>
        <taxon>Bacillati</taxon>
        <taxon>Bacillota</taxon>
        <taxon>Bacilli</taxon>
        <taxon>Bacillales</taxon>
        <taxon>Bacillaceae</taxon>
        <taxon>Bacillus</taxon>
        <taxon>Bacillus cereus group</taxon>
    </lineage>
</organism>
<proteinExistence type="predicted"/>
<sequence length="46" mass="4974">MNQITISSLVTDGIKVSPKAICKAKTCGTVEVGENVIRWLIIGSWI</sequence>
<gene>
    <name evidence="1" type="ORF">B4088_0045</name>
</gene>
<evidence type="ECO:0000313" key="2">
    <source>
        <dbReference type="Proteomes" id="UP000076482"/>
    </source>
</evidence>